<dbReference type="InterPro" id="IPR007855">
    <property type="entry name" value="RDRP"/>
</dbReference>
<protein>
    <recommendedName>
        <fullName evidence="1">RNA-dependent RNA polymerase</fullName>
        <ecNumber evidence="1">2.7.7.48</ecNumber>
    </recommendedName>
</protein>
<dbReference type="eggNOG" id="KOG0988">
    <property type="taxonomic scope" value="Eukaryota"/>
</dbReference>
<dbReference type="PANTHER" id="PTHR23079:SF55">
    <property type="entry name" value="RNA-DIRECTED RNA POLYMERASE"/>
    <property type="match status" value="1"/>
</dbReference>
<keyword evidence="4" id="KW-1185">Reference proteome</keyword>
<proteinExistence type="inferred from homology"/>
<organism evidence="4">
    <name type="scientific">Naegleria gruberi</name>
    <name type="common">Amoeba</name>
    <dbReference type="NCBI Taxonomy" id="5762"/>
    <lineage>
        <taxon>Eukaryota</taxon>
        <taxon>Discoba</taxon>
        <taxon>Heterolobosea</taxon>
        <taxon>Tetramitia</taxon>
        <taxon>Eutetramitia</taxon>
        <taxon>Vahlkampfiidae</taxon>
        <taxon>Naegleria</taxon>
    </lineage>
</organism>
<dbReference type="Pfam" id="PF08238">
    <property type="entry name" value="Sel1"/>
    <property type="match status" value="4"/>
</dbReference>
<accession>D2VAG1</accession>
<dbReference type="Pfam" id="PF05183">
    <property type="entry name" value="RdRP"/>
    <property type="match status" value="1"/>
</dbReference>
<dbReference type="AlphaFoldDB" id="D2VAG1"/>
<evidence type="ECO:0000313" key="3">
    <source>
        <dbReference type="EMBL" id="EFC46423.1"/>
    </source>
</evidence>
<name>D2VAG1_NAEGR</name>
<dbReference type="GO" id="GO:0031380">
    <property type="term" value="C:nuclear RNA-directed RNA polymerase complex"/>
    <property type="evidence" value="ECO:0007669"/>
    <property type="project" value="TreeGrafter"/>
</dbReference>
<keyword evidence="1" id="KW-0808">Transferase</keyword>
<sequence length="1235" mass="142454">MPFKQNDSNNQTTANSSTEQLIDNLFYCYHLSRNKTLPLIRNEHDAGICLARLSHLRGEGYSGMSFDQRFELMKKVSKKVIVTYPEGLESINNWFLEGKDDKSYSDGRAGLKLSRMRSITFYSFIAAEKAELCVIFKSSPKDNFVIGRFRQEFGGDCILNVSFIFSRMGLKSQRMVRDEQMNGSILNPFSFEEIDFFFLLTKMKILKQDTDIINDVFDKEYIKKLKHQSRFRNELITWKKAFKDNINPLPFKFGKYQFNILCQNTSGMHSYKYVYCCPQLANTQDPTRKLSTVEQIKEWAIPKELNPTLYDSKNILKQRIRLALYNTPVIPTEIIQYFTVIPDIERDGFNFTDGCGFISPDMAKKVYKHILNAENRVLIKTDQEEDEIGYDEQRGFDLFSDSSYIPSAFQIRFRGAKGMLVVNTETFEKYRVHIVLRESMVKCKTNEKVDQSFSTLQIVGHSSPCELTRVNSTIMHLLSGCDSNGEVRKRVLEMASAHVQNSLDKYVHEDTEVIARQYMKDNNLISLNVLSTTKNKGFAFLAGPYKSLITSLKIPFSNSRRLYGVVDPYEVLNEGEVFVQISSFKNPSHKQVLQKEIVLTKEPCLHRGDLRKIKAVYYPKLSHLCDVIVFSSKGKRPVPNMISGSDLDGDQFFVCWDDLIVDNVKIFEPGLFDEEIKQEDIRPFEPDVFKDWVGVRHAYVDHHGSNWTNDENWNKEMRRLCEIVNHAVGSPKNGVISVATREEDLRFIDNFPGYPHYHQSKRGALKKSSSLASEVYQQMVDCITKTLELKEHNIRISVQNDKDHILESIRLEIFDLLLANTSNNFGEKIMKKISEFIGRALTIKHRAQFLAEFFNLMYEFFTIQSKELVLFNLKTTIQNLSESGMKTAIESVISNKHVLFISGFDETQFTNRELVPKKLKIDFSCSVYEINSEMPNYEEFLKQELFCAAQEGLQLELGINLLFGKTLITVLQEVKQVRNKILFDPKACFDFGKSKVLSNERFGLKLIELAARYDYGPALNYLGELYEIGSVEIGYEKDLKKALSLFERSSLHNNDEAFMKLGDYYYFNSNGDPIPYYTKGAELGNIYCMTKLSTIYFDSDNLQKSFQYSLQAALIGDSNSMKNVAISYMHGEGVDQDDALFLYWINKAIEMQVKDSMTILADFHAFKNDFKEAFVWYTRALEFDDSDIDAKQKLGVIYMYGLDIEQNYAKGSKMINETGGNLEEVLSNFRIFLQK</sequence>
<dbReference type="InterPro" id="IPR006597">
    <property type="entry name" value="Sel1-like"/>
</dbReference>
<dbReference type="InterPro" id="IPR011990">
    <property type="entry name" value="TPR-like_helical_dom_sf"/>
</dbReference>
<dbReference type="OMA" id="YEINSEM"/>
<dbReference type="GeneID" id="8859419"/>
<comment type="catalytic activity">
    <reaction evidence="1">
        <text>RNA(n) + a ribonucleoside 5'-triphosphate = RNA(n+1) + diphosphate</text>
        <dbReference type="Rhea" id="RHEA:21248"/>
        <dbReference type="Rhea" id="RHEA-COMP:14527"/>
        <dbReference type="Rhea" id="RHEA-COMP:17342"/>
        <dbReference type="ChEBI" id="CHEBI:33019"/>
        <dbReference type="ChEBI" id="CHEBI:61557"/>
        <dbReference type="ChEBI" id="CHEBI:140395"/>
        <dbReference type="EC" id="2.7.7.48"/>
    </reaction>
</comment>
<dbReference type="Gene3D" id="1.25.40.10">
    <property type="entry name" value="Tetratricopeptide repeat domain"/>
    <property type="match status" value="2"/>
</dbReference>
<dbReference type="SUPFAM" id="SSF81901">
    <property type="entry name" value="HCP-like"/>
    <property type="match status" value="1"/>
</dbReference>
<evidence type="ECO:0000259" key="2">
    <source>
        <dbReference type="Pfam" id="PF05183"/>
    </source>
</evidence>
<dbReference type="EC" id="2.7.7.48" evidence="1"/>
<dbReference type="VEuPathDB" id="AmoebaDB:NAEGRDRAFT_57625"/>
<dbReference type="GO" id="GO:0030422">
    <property type="term" value="P:siRNA processing"/>
    <property type="evidence" value="ECO:0007669"/>
    <property type="project" value="TreeGrafter"/>
</dbReference>
<dbReference type="InParanoid" id="D2VAG1"/>
<dbReference type="Proteomes" id="UP000006671">
    <property type="component" value="Unassembled WGS sequence"/>
</dbReference>
<comment type="similarity">
    <text evidence="1">Belongs to the RdRP family.</text>
</comment>
<keyword evidence="1" id="KW-0694">RNA-binding</keyword>
<feature type="domain" description="RDRP core" evidence="2">
    <location>
        <begin position="236"/>
        <end position="771"/>
    </location>
</feature>
<dbReference type="SMART" id="SM00671">
    <property type="entry name" value="SEL1"/>
    <property type="match status" value="5"/>
</dbReference>
<dbReference type="KEGG" id="ngr:NAEGRDRAFT_57625"/>
<dbReference type="EMBL" id="GG738859">
    <property type="protein sequence ID" value="EFC46423.1"/>
    <property type="molecule type" value="Genomic_DNA"/>
</dbReference>
<evidence type="ECO:0000313" key="4">
    <source>
        <dbReference type="Proteomes" id="UP000006671"/>
    </source>
</evidence>
<dbReference type="PANTHER" id="PTHR23079">
    <property type="entry name" value="RNA-DEPENDENT RNA POLYMERASE"/>
    <property type="match status" value="1"/>
</dbReference>
<keyword evidence="1" id="KW-0548">Nucleotidyltransferase</keyword>
<dbReference type="RefSeq" id="XP_002679167.1">
    <property type="nucleotide sequence ID" value="XM_002679121.1"/>
</dbReference>
<dbReference type="OrthoDB" id="6513042at2759"/>
<gene>
    <name evidence="3" type="ORF">NAEGRDRAFT_57625</name>
</gene>
<dbReference type="InterPro" id="IPR057596">
    <property type="entry name" value="RDRP_core"/>
</dbReference>
<dbReference type="GO" id="GO:0003723">
    <property type="term" value="F:RNA binding"/>
    <property type="evidence" value="ECO:0007669"/>
    <property type="project" value="UniProtKB-KW"/>
</dbReference>
<evidence type="ECO:0000256" key="1">
    <source>
        <dbReference type="RuleBase" id="RU363098"/>
    </source>
</evidence>
<keyword evidence="1" id="KW-0696">RNA-directed RNA polymerase</keyword>
<reference evidence="3 4" key="1">
    <citation type="journal article" date="2010" name="Cell">
        <title>The genome of Naegleria gruberi illuminates early eukaryotic versatility.</title>
        <authorList>
            <person name="Fritz-Laylin L.K."/>
            <person name="Prochnik S.E."/>
            <person name="Ginger M.L."/>
            <person name="Dacks J.B."/>
            <person name="Carpenter M.L."/>
            <person name="Field M.C."/>
            <person name="Kuo A."/>
            <person name="Paredez A."/>
            <person name="Chapman J."/>
            <person name="Pham J."/>
            <person name="Shu S."/>
            <person name="Neupane R."/>
            <person name="Cipriano M."/>
            <person name="Mancuso J."/>
            <person name="Tu H."/>
            <person name="Salamov A."/>
            <person name="Lindquist E."/>
            <person name="Shapiro H."/>
            <person name="Lucas S."/>
            <person name="Grigoriev I.V."/>
            <person name="Cande W.Z."/>
            <person name="Fulton C."/>
            <person name="Rokhsar D.S."/>
            <person name="Dawson S.C."/>
        </authorList>
    </citation>
    <scope>NUCLEOTIDE SEQUENCE [LARGE SCALE GENOMIC DNA]</scope>
    <source>
        <strain evidence="3 4">NEG-M</strain>
    </source>
</reference>
<dbReference type="GO" id="GO:0003968">
    <property type="term" value="F:RNA-directed RNA polymerase activity"/>
    <property type="evidence" value="ECO:0007669"/>
    <property type="project" value="UniProtKB-KW"/>
</dbReference>